<name>A0A1K1M0T3_9BACT</name>
<dbReference type="STRING" id="1004.SAMN05661012_00357"/>
<organism evidence="1 2">
    <name type="scientific">Chitinophaga sancti</name>
    <dbReference type="NCBI Taxonomy" id="1004"/>
    <lineage>
        <taxon>Bacteria</taxon>
        <taxon>Pseudomonadati</taxon>
        <taxon>Bacteroidota</taxon>
        <taxon>Chitinophagia</taxon>
        <taxon>Chitinophagales</taxon>
        <taxon>Chitinophagaceae</taxon>
        <taxon>Chitinophaga</taxon>
    </lineage>
</organism>
<evidence type="ECO:0000313" key="1">
    <source>
        <dbReference type="EMBL" id="SFW16747.1"/>
    </source>
</evidence>
<dbReference type="AlphaFoldDB" id="A0A1K1M0T3"/>
<reference evidence="1 2" key="1">
    <citation type="submission" date="2016-11" db="EMBL/GenBank/DDBJ databases">
        <authorList>
            <person name="Jaros S."/>
            <person name="Januszkiewicz K."/>
            <person name="Wedrychowicz H."/>
        </authorList>
    </citation>
    <scope>NUCLEOTIDE SEQUENCE [LARGE SCALE GENOMIC DNA]</scope>
    <source>
        <strain evidence="1 2">DSM 784</strain>
    </source>
</reference>
<dbReference type="Proteomes" id="UP000183788">
    <property type="component" value="Unassembled WGS sequence"/>
</dbReference>
<protein>
    <submittedName>
        <fullName evidence="1">Uncharacterized protein</fullName>
    </submittedName>
</protein>
<gene>
    <name evidence="1" type="ORF">SAMN05661012_00357</name>
</gene>
<proteinExistence type="predicted"/>
<evidence type="ECO:0000313" key="2">
    <source>
        <dbReference type="Proteomes" id="UP000183788"/>
    </source>
</evidence>
<accession>A0A1K1M0T3</accession>
<dbReference type="EMBL" id="FPIZ01000001">
    <property type="protein sequence ID" value="SFW16747.1"/>
    <property type="molecule type" value="Genomic_DNA"/>
</dbReference>
<sequence length="74" mass="8453">MSQDFSQLETRIKNLTAYISVVQEEAIRIMKEVEQLSASLPSRGNKSKKKGNLSDEFLAQLKMKRLAKIKVIRS</sequence>